<dbReference type="InterPro" id="IPR035421">
    <property type="entry name" value="Terminase_6C"/>
</dbReference>
<dbReference type="EMBL" id="BLJE01000005">
    <property type="protein sequence ID" value="GFE66714.1"/>
    <property type="molecule type" value="Genomic_DNA"/>
</dbReference>
<accession>A0A6N6JKM6</accession>
<protein>
    <submittedName>
        <fullName evidence="3">Large terminase</fullName>
    </submittedName>
</protein>
<reference evidence="3 4" key="1">
    <citation type="submission" date="2019-12" db="EMBL/GenBank/DDBJ databases">
        <title>Litoreibacter badius sp. nov., a novel bacteriochlorophyll a-containing bacterium in the genus Litoreibacter.</title>
        <authorList>
            <person name="Kanamuro M."/>
            <person name="Takabe Y."/>
            <person name="Mori K."/>
            <person name="Takaichi S."/>
            <person name="Hanada S."/>
        </authorList>
    </citation>
    <scope>NUCLEOTIDE SEQUENCE [LARGE SCALE GENOMIC DNA]</scope>
    <source>
        <strain evidence="3 4">K6</strain>
    </source>
</reference>
<dbReference type="AlphaFoldDB" id="A0A6N6JKM6"/>
<dbReference type="InterPro" id="IPR027417">
    <property type="entry name" value="P-loop_NTPase"/>
</dbReference>
<keyword evidence="4" id="KW-1185">Reference proteome</keyword>
<organism evidence="3 4">
    <name type="scientific">Litoreibacter roseus</name>
    <dbReference type="NCBI Taxonomy" id="2601869"/>
    <lineage>
        <taxon>Bacteria</taxon>
        <taxon>Pseudomonadati</taxon>
        <taxon>Pseudomonadota</taxon>
        <taxon>Alphaproteobacteria</taxon>
        <taxon>Rhodobacterales</taxon>
        <taxon>Roseobacteraceae</taxon>
        <taxon>Litoreibacter</taxon>
    </lineage>
</organism>
<sequence>MISRQNGQAKPLSTPSILEEHDLSSGAAWLSSAPQTVQDQFLDSLDEHELAALPWMFDFWALDHQLAPEGDWRTWVIMGGRGAGKTRAGSEWVRSMVEGDMPMDPGRAKRVALVGETFDQVRDVMIFGDSGILACSPPDRRPKWEASRRRLVWANGAVAEAHSASSPEALRGPQFDAAWVDELAKWKKAEEAWDMLQFGLRLGERPQQVVTTTPRNVQVLKQLLQASSTVRTSAPTEANRAYLASNFLEEVRNRYGGTRLGRQELDGVLLDDAEGALWKTSMLERTRVSELPEFDRIVVAVDPAVSSGKASDACGIMVVGAQTKGARKDWRAVVIEDATIQGASPQGWAEAVVAAYERHGADRVVAEVNQGGDLVETLLRQVSPMTPYKSVRATRGKIARAEPIAALYEQGRVAHYSDLGALEDQMCNMTTQGYVGRGSPDRVDALVWALTELMGGPAERPSVRTL</sequence>
<dbReference type="RefSeq" id="WP_174239146.1">
    <property type="nucleotide sequence ID" value="NZ_BLJE01000005.1"/>
</dbReference>
<gene>
    <name evidence="3" type="ORF">KIN_37880</name>
</gene>
<comment type="caution">
    <text evidence="3">The sequence shown here is derived from an EMBL/GenBank/DDBJ whole genome shotgun (WGS) entry which is preliminary data.</text>
</comment>
<evidence type="ECO:0000256" key="1">
    <source>
        <dbReference type="ARBA" id="ARBA00022612"/>
    </source>
</evidence>
<proteinExistence type="predicted"/>
<evidence type="ECO:0000313" key="3">
    <source>
        <dbReference type="EMBL" id="GFE66714.1"/>
    </source>
</evidence>
<feature type="domain" description="Terminase large subunit gp17-like C-terminal" evidence="2">
    <location>
        <begin position="300"/>
        <end position="451"/>
    </location>
</feature>
<evidence type="ECO:0000259" key="2">
    <source>
        <dbReference type="Pfam" id="PF17289"/>
    </source>
</evidence>
<dbReference type="Pfam" id="PF03237">
    <property type="entry name" value="Terminase_6N"/>
    <property type="match status" value="1"/>
</dbReference>
<dbReference type="Pfam" id="PF17289">
    <property type="entry name" value="Terminase_6C"/>
    <property type="match status" value="1"/>
</dbReference>
<name>A0A6N6JKM6_9RHOB</name>
<dbReference type="Gene3D" id="3.30.420.240">
    <property type="match status" value="1"/>
</dbReference>
<dbReference type="Proteomes" id="UP000436822">
    <property type="component" value="Unassembled WGS sequence"/>
</dbReference>
<dbReference type="Gene3D" id="3.40.50.300">
    <property type="entry name" value="P-loop containing nucleotide triphosphate hydrolases"/>
    <property type="match status" value="1"/>
</dbReference>
<keyword evidence="1" id="KW-1188">Viral release from host cell</keyword>
<evidence type="ECO:0000313" key="4">
    <source>
        <dbReference type="Proteomes" id="UP000436822"/>
    </source>
</evidence>